<dbReference type="InterPro" id="IPR035965">
    <property type="entry name" value="PAS-like_dom_sf"/>
</dbReference>
<proteinExistence type="predicted"/>
<dbReference type="InterPro" id="IPR011006">
    <property type="entry name" value="CheY-like_superfamily"/>
</dbReference>
<evidence type="ECO:0000259" key="8">
    <source>
        <dbReference type="PROSITE" id="PS50113"/>
    </source>
</evidence>
<dbReference type="Pfam" id="PF00072">
    <property type="entry name" value="Response_reg"/>
    <property type="match status" value="1"/>
</dbReference>
<evidence type="ECO:0000259" key="6">
    <source>
        <dbReference type="PROSITE" id="PS50110"/>
    </source>
</evidence>
<dbReference type="CDD" id="cd00156">
    <property type="entry name" value="REC"/>
    <property type="match status" value="1"/>
</dbReference>
<feature type="modified residue" description="4-aspartylphosphate" evidence="4">
    <location>
        <position position="722"/>
    </location>
</feature>
<dbReference type="PROSITE" id="PS50109">
    <property type="entry name" value="HIS_KIN"/>
    <property type="match status" value="1"/>
</dbReference>
<feature type="domain" description="PAS" evidence="7">
    <location>
        <begin position="159"/>
        <end position="209"/>
    </location>
</feature>
<dbReference type="CDD" id="cd00075">
    <property type="entry name" value="HATPase"/>
    <property type="match status" value="1"/>
</dbReference>
<dbReference type="Proteomes" id="UP000253250">
    <property type="component" value="Unassembled WGS sequence"/>
</dbReference>
<keyword evidence="9" id="KW-0808">Transferase</keyword>
<dbReference type="PROSITE" id="PS50112">
    <property type="entry name" value="PAS"/>
    <property type="match status" value="2"/>
</dbReference>
<dbReference type="InterPro" id="IPR036097">
    <property type="entry name" value="HisK_dim/P_sf"/>
</dbReference>
<gene>
    <name evidence="9" type="ORF">C4900_02985</name>
</gene>
<dbReference type="InterPro" id="IPR013656">
    <property type="entry name" value="PAS_4"/>
</dbReference>
<dbReference type="PANTHER" id="PTHR43065">
    <property type="entry name" value="SENSOR HISTIDINE KINASE"/>
    <property type="match status" value="1"/>
</dbReference>
<feature type="domain" description="PAC" evidence="8">
    <location>
        <begin position="235"/>
        <end position="287"/>
    </location>
</feature>
<evidence type="ECO:0000256" key="3">
    <source>
        <dbReference type="ARBA" id="ARBA00022553"/>
    </source>
</evidence>
<feature type="domain" description="PAC" evidence="8">
    <location>
        <begin position="366"/>
        <end position="418"/>
    </location>
</feature>
<comment type="catalytic activity">
    <reaction evidence="1">
        <text>ATP + protein L-histidine = ADP + protein N-phospho-L-histidine.</text>
        <dbReference type="EC" id="2.7.13.3"/>
    </reaction>
</comment>
<dbReference type="SUPFAM" id="SSF55874">
    <property type="entry name" value="ATPase domain of HSP90 chaperone/DNA topoisomerase II/histidine kinase"/>
    <property type="match status" value="1"/>
</dbReference>
<dbReference type="SMART" id="SM00448">
    <property type="entry name" value="REC"/>
    <property type="match status" value="1"/>
</dbReference>
<dbReference type="Pfam" id="PF00512">
    <property type="entry name" value="HisKA"/>
    <property type="match status" value="1"/>
</dbReference>
<dbReference type="PROSITE" id="PS50113">
    <property type="entry name" value="PAC"/>
    <property type="match status" value="2"/>
</dbReference>
<dbReference type="GO" id="GO:0000155">
    <property type="term" value="F:phosphorelay sensor kinase activity"/>
    <property type="evidence" value="ECO:0007669"/>
    <property type="project" value="InterPro"/>
</dbReference>
<dbReference type="CDD" id="cd00130">
    <property type="entry name" value="PAS"/>
    <property type="match status" value="2"/>
</dbReference>
<keyword evidence="3 4" id="KW-0597">Phosphoprotein</keyword>
<feature type="domain" description="PAS" evidence="7">
    <location>
        <begin position="288"/>
        <end position="361"/>
    </location>
</feature>
<dbReference type="Gene3D" id="1.10.287.130">
    <property type="match status" value="1"/>
</dbReference>
<dbReference type="InterPro" id="IPR005467">
    <property type="entry name" value="His_kinase_dom"/>
</dbReference>
<evidence type="ECO:0000256" key="4">
    <source>
        <dbReference type="PROSITE-ProRule" id="PRU00169"/>
    </source>
</evidence>
<feature type="domain" description="Histidine kinase" evidence="5">
    <location>
        <begin position="431"/>
        <end position="646"/>
    </location>
</feature>
<dbReference type="InterPro" id="IPR003661">
    <property type="entry name" value="HisK_dim/P_dom"/>
</dbReference>
<dbReference type="SUPFAM" id="SSF55785">
    <property type="entry name" value="PYP-like sensor domain (PAS domain)"/>
    <property type="match status" value="2"/>
</dbReference>
<dbReference type="PROSITE" id="PS50110">
    <property type="entry name" value="RESPONSE_REGULATORY"/>
    <property type="match status" value="1"/>
</dbReference>
<accession>A0A368HL46</accession>
<dbReference type="Pfam" id="PF02518">
    <property type="entry name" value="HATPase_c"/>
    <property type="match status" value="1"/>
</dbReference>
<dbReference type="SMART" id="SM00086">
    <property type="entry name" value="PAC"/>
    <property type="match status" value="2"/>
</dbReference>
<dbReference type="CDD" id="cd00082">
    <property type="entry name" value="HisKA"/>
    <property type="match status" value="1"/>
</dbReference>
<dbReference type="Gene3D" id="3.30.565.10">
    <property type="entry name" value="Histidine kinase-like ATPase, C-terminal domain"/>
    <property type="match status" value="1"/>
</dbReference>
<dbReference type="InterPro" id="IPR000014">
    <property type="entry name" value="PAS"/>
</dbReference>
<evidence type="ECO:0000313" key="9">
    <source>
        <dbReference type="EMBL" id="RCN58745.1"/>
    </source>
</evidence>
<keyword evidence="10" id="KW-1185">Reference proteome</keyword>
<reference evidence="9 10" key="1">
    <citation type="submission" date="2018-02" db="EMBL/GenBank/DDBJ databases">
        <title>Insights into the biology of acidophilic members of the Acidiferrobacteraceae family derived from comparative genomic analyses.</title>
        <authorList>
            <person name="Issotta F."/>
            <person name="Thyssen C."/>
            <person name="Mena C."/>
            <person name="Moya A."/>
            <person name="Bellenberg S."/>
            <person name="Sproer C."/>
            <person name="Covarrubias P.C."/>
            <person name="Sand W."/>
            <person name="Quatrini R."/>
            <person name="Vera M."/>
        </authorList>
    </citation>
    <scope>NUCLEOTIDE SEQUENCE [LARGE SCALE GENOMIC DNA]</scope>
    <source>
        <strain evidence="10">m-1</strain>
    </source>
</reference>
<organism evidence="9 10">
    <name type="scientific">Acidiferrobacter thiooxydans</name>
    <dbReference type="NCBI Taxonomy" id="163359"/>
    <lineage>
        <taxon>Bacteria</taxon>
        <taxon>Pseudomonadati</taxon>
        <taxon>Pseudomonadota</taxon>
        <taxon>Gammaproteobacteria</taxon>
        <taxon>Acidiferrobacterales</taxon>
        <taxon>Acidiferrobacteraceae</taxon>
        <taxon>Acidiferrobacter</taxon>
    </lineage>
</organism>
<dbReference type="SMART" id="SM00388">
    <property type="entry name" value="HisKA"/>
    <property type="match status" value="1"/>
</dbReference>
<dbReference type="NCBIfam" id="TIGR00229">
    <property type="entry name" value="sensory_box"/>
    <property type="match status" value="2"/>
</dbReference>
<dbReference type="InterPro" id="IPR004358">
    <property type="entry name" value="Sig_transdc_His_kin-like_C"/>
</dbReference>
<dbReference type="PANTHER" id="PTHR43065:SF42">
    <property type="entry name" value="TWO-COMPONENT SENSOR PPRA"/>
    <property type="match status" value="1"/>
</dbReference>
<dbReference type="InterPro" id="IPR036890">
    <property type="entry name" value="HATPase_C_sf"/>
</dbReference>
<evidence type="ECO:0000259" key="7">
    <source>
        <dbReference type="PROSITE" id="PS50112"/>
    </source>
</evidence>
<feature type="domain" description="Response regulatory" evidence="6">
    <location>
        <begin position="668"/>
        <end position="788"/>
    </location>
</feature>
<evidence type="ECO:0000313" key="10">
    <source>
        <dbReference type="Proteomes" id="UP000253250"/>
    </source>
</evidence>
<dbReference type="SUPFAM" id="SSF52172">
    <property type="entry name" value="CheY-like"/>
    <property type="match status" value="1"/>
</dbReference>
<dbReference type="SUPFAM" id="SSF47384">
    <property type="entry name" value="Homodimeric domain of signal transducing histidine kinase"/>
    <property type="match status" value="1"/>
</dbReference>
<protein>
    <recommendedName>
        <fullName evidence="2">histidine kinase</fullName>
        <ecNumber evidence="2">2.7.13.3</ecNumber>
    </recommendedName>
</protein>
<dbReference type="InterPro" id="IPR000700">
    <property type="entry name" value="PAS-assoc_C"/>
</dbReference>
<dbReference type="InterPro" id="IPR001610">
    <property type="entry name" value="PAC"/>
</dbReference>
<dbReference type="InterPro" id="IPR003594">
    <property type="entry name" value="HATPase_dom"/>
</dbReference>
<evidence type="ECO:0000256" key="1">
    <source>
        <dbReference type="ARBA" id="ARBA00000085"/>
    </source>
</evidence>
<dbReference type="SMART" id="SM00091">
    <property type="entry name" value="PAS"/>
    <property type="match status" value="2"/>
</dbReference>
<dbReference type="EMBL" id="PSYR01000001">
    <property type="protein sequence ID" value="RCN58745.1"/>
    <property type="molecule type" value="Genomic_DNA"/>
</dbReference>
<keyword evidence="9" id="KW-0418">Kinase</keyword>
<dbReference type="InterPro" id="IPR001789">
    <property type="entry name" value="Sig_transdc_resp-reg_receiver"/>
</dbReference>
<dbReference type="Pfam" id="PF08448">
    <property type="entry name" value="PAS_4"/>
    <property type="match status" value="2"/>
</dbReference>
<dbReference type="Gene3D" id="3.40.50.2300">
    <property type="match status" value="1"/>
</dbReference>
<dbReference type="PRINTS" id="PR00344">
    <property type="entry name" value="BCTRLSENSOR"/>
</dbReference>
<comment type="caution">
    <text evidence="9">The sequence shown here is derived from an EMBL/GenBank/DDBJ whole genome shotgun (WGS) entry which is preliminary data.</text>
</comment>
<evidence type="ECO:0000256" key="2">
    <source>
        <dbReference type="ARBA" id="ARBA00012438"/>
    </source>
</evidence>
<dbReference type="AlphaFoldDB" id="A0A368HL46"/>
<dbReference type="Gene3D" id="3.30.450.20">
    <property type="entry name" value="PAS domain"/>
    <property type="match status" value="2"/>
</dbReference>
<sequence>MALFIDDRARERSSDPLAERVRTAAAACQISFQRIFIESADNLAGTMSAAPLVVLLAPDVTPLFATARLARSLWPGALIIFLAPALRLLVLQNELTVRGLFGDLYRMQDADSARLADELADHMAAAVRRHARSATVEAINTHLLRQIPQPTNVRRLLQSNQYLASVLLNAPDGIVFLDAQGTINLWNDGAMAMFGYDEDATVGRSLDFLSCPGGAGDTPTLLSVLAEVMDGHAVMRRDVSLCNAVGQRVDVGVTLAEIGDERGRRLGFALFMRDVTARNRYQESLAAEHERLLVTLRSIGDGVITTDTAGRVTLLNRVAETLCGWPLADALGQPLSRVFRVVHERTLEPREDPVSQVLRTNAVIELANHTALIARDGSRRLIADSGAPIRDAAGRLIGVVLVFRDVTEKQRIEDALLRARQLEAIGFLAGGIAHDFNNILTALFGNISLMRLHVPPDSPMRALLEQADQAFYRARDLTQQLLTFAKGGAPLKKTGSLRALIEDTARFLLHGTKTVTSFTFPDDLWSAEFDPGQMSQALSNILLNAIQVMPAGGTITVGGSNIRLRANEVPPLKEGPYVRLFIEDEGPGIPETDRERVFHPYFTTKESGTGLGLATAYSVVQRHGGHIGIGDSRRGARFEIYLPAADTHSTSAADERPARGEPDGGRGYVVIMDDEEPVRTVCADILGHLGYEVELVADGESLVSLYGTRFAEGRRPDAVIVDLTVPGGMDGREAARRILAIDRDARLLVSSGYCNDPVMSAYRDHGFVGVIAKPYDVRELAANLARVMRASHDKT</sequence>
<evidence type="ECO:0000259" key="5">
    <source>
        <dbReference type="PROSITE" id="PS50109"/>
    </source>
</evidence>
<dbReference type="SMART" id="SM00387">
    <property type="entry name" value="HATPase_c"/>
    <property type="match status" value="1"/>
</dbReference>
<dbReference type="EC" id="2.7.13.3" evidence="2"/>
<name>A0A368HL46_9GAMM</name>